<feature type="compositionally biased region" description="Basic and acidic residues" evidence="1">
    <location>
        <begin position="1360"/>
        <end position="1369"/>
    </location>
</feature>
<feature type="compositionally biased region" description="Polar residues" evidence="1">
    <location>
        <begin position="853"/>
        <end position="873"/>
    </location>
</feature>
<evidence type="ECO:0000313" key="2">
    <source>
        <dbReference type="EMBL" id="KAG4422411.1"/>
    </source>
</evidence>
<gene>
    <name evidence="2" type="ORF">IFR04_004435</name>
</gene>
<feature type="compositionally biased region" description="Polar residues" evidence="1">
    <location>
        <begin position="935"/>
        <end position="973"/>
    </location>
</feature>
<feature type="compositionally biased region" description="Low complexity" evidence="1">
    <location>
        <begin position="709"/>
        <end position="730"/>
    </location>
</feature>
<dbReference type="Proteomes" id="UP000664132">
    <property type="component" value="Unassembled WGS sequence"/>
</dbReference>
<feature type="region of interest" description="Disordered" evidence="1">
    <location>
        <begin position="440"/>
        <end position="516"/>
    </location>
</feature>
<feature type="compositionally biased region" description="Polar residues" evidence="1">
    <location>
        <begin position="802"/>
        <end position="828"/>
    </location>
</feature>
<feature type="region of interest" description="Disordered" evidence="1">
    <location>
        <begin position="901"/>
        <end position="1040"/>
    </location>
</feature>
<feature type="compositionally biased region" description="Polar residues" evidence="1">
    <location>
        <begin position="475"/>
        <end position="503"/>
    </location>
</feature>
<feature type="compositionally biased region" description="Polar residues" evidence="1">
    <location>
        <begin position="1198"/>
        <end position="1215"/>
    </location>
</feature>
<organism evidence="2 3">
    <name type="scientific">Cadophora malorum</name>
    <dbReference type="NCBI Taxonomy" id="108018"/>
    <lineage>
        <taxon>Eukaryota</taxon>
        <taxon>Fungi</taxon>
        <taxon>Dikarya</taxon>
        <taxon>Ascomycota</taxon>
        <taxon>Pezizomycotina</taxon>
        <taxon>Leotiomycetes</taxon>
        <taxon>Helotiales</taxon>
        <taxon>Ploettnerulaceae</taxon>
        <taxon>Cadophora</taxon>
    </lineage>
</organism>
<reference evidence="2" key="1">
    <citation type="submission" date="2021-02" db="EMBL/GenBank/DDBJ databases">
        <title>Genome sequence Cadophora malorum strain M34.</title>
        <authorList>
            <person name="Stefanovic E."/>
            <person name="Vu D."/>
            <person name="Scully C."/>
            <person name="Dijksterhuis J."/>
            <person name="Roader J."/>
            <person name="Houbraken J."/>
        </authorList>
    </citation>
    <scope>NUCLEOTIDE SEQUENCE</scope>
    <source>
        <strain evidence="2">M34</strain>
    </source>
</reference>
<feature type="compositionally biased region" description="Polar residues" evidence="1">
    <location>
        <begin position="781"/>
        <end position="796"/>
    </location>
</feature>
<dbReference type="EMBL" id="JAFJYH010000049">
    <property type="protein sequence ID" value="KAG4422411.1"/>
    <property type="molecule type" value="Genomic_DNA"/>
</dbReference>
<feature type="compositionally biased region" description="Basic and acidic residues" evidence="1">
    <location>
        <begin position="1218"/>
        <end position="1230"/>
    </location>
</feature>
<feature type="region of interest" description="Disordered" evidence="1">
    <location>
        <begin position="708"/>
        <end position="750"/>
    </location>
</feature>
<feature type="compositionally biased region" description="Polar residues" evidence="1">
    <location>
        <begin position="731"/>
        <end position="750"/>
    </location>
</feature>
<feature type="compositionally biased region" description="Polar residues" evidence="1">
    <location>
        <begin position="982"/>
        <end position="1009"/>
    </location>
</feature>
<feature type="compositionally biased region" description="Low complexity" evidence="1">
    <location>
        <begin position="371"/>
        <end position="383"/>
    </location>
</feature>
<feature type="compositionally biased region" description="Polar residues" evidence="1">
    <location>
        <begin position="444"/>
        <end position="460"/>
    </location>
</feature>
<accession>A0A8H7WCP5</accession>
<feature type="region of interest" description="Disordered" evidence="1">
    <location>
        <begin position="295"/>
        <end position="408"/>
    </location>
</feature>
<evidence type="ECO:0000313" key="3">
    <source>
        <dbReference type="Proteomes" id="UP000664132"/>
    </source>
</evidence>
<feature type="compositionally biased region" description="Low complexity" evidence="1">
    <location>
        <begin position="1010"/>
        <end position="1034"/>
    </location>
</feature>
<comment type="caution">
    <text evidence="2">The sequence shown here is derived from an EMBL/GenBank/DDBJ whole genome shotgun (WGS) entry which is preliminary data.</text>
</comment>
<sequence>MVGTAKWQDEWVAHIFQCKRNDTSMSNKDIADSLRVRFPRTKNFNAGGVKYVLANFQDPTHPNDQVLDGGVKKKKSTKGQKPSAGLQNALSNALSMGSPSMSVTSSFSPLIQTHTKSAGGGQAATRIDNPQPMNMLASQSSSTPGPMQSNMSSMGYSKVFHGSKAYPNGSSSRQGQQYPVTMTAGSSIDNPCSLDDGANQFSGQTIQRLSTNQHRTNMNNPNLQQYSQQYKHSQLQLHNGQKGPAMSSQMTGYMNEQTQNVRGGFNDPARIGLGHAGQFKTPGRVLQNFYTQTYQQNGSQGPAQAHTSHGLSNVNNLSSYDNISGNFTTRNPGANHSLPTVSNPVSGNSMYTQSGPPSFHQSLSGAQSDQTMMGTVSGMTGMGRDNINFTASSHPPGTPRKPSDVQYMPQLSSSEPILALDEFDFNDEERSFPEYPLLGVAGNLRNTSTPTSQTELNHQNGGKRKCQEEDDVNMPESSNAGERSNSNRQTNQPKRQKQNSSGATVIGGSGGQDQNNQATFQSTIKNFASHGGNAGQTTQQQTLKSQILLPTSTPKSQSLSTQSSTAAAGTVGAVRFINVGSAEQGYNDKVRQYLRYHSETHQPLHDAHSLRGRHEEFLRDLRSAQQNKLNDIQENCANMYKEQLRRLSLSSPTNPGTYFETSKAQLGGNLTQSSCPTGMTDSRLSYAEQVEQFRRLQEKVATSTNVGGAQAMSSQPNQQAAQQNVGANMNSRSAGLSPRSSTNITGINPQTVPAMNRADAATAQTARVAGHKFDAPPSSQPTPNMNSPTITSSQHSHVSKSGAATGTKSYLPENSNRSMSAPQQTQPNGFEASGIQNMGGYLPQPNMGRSKAMSKSTATQRSANPAGLNTMQVGNSQLSSVPMLKATSLPDIKIQTLVNPPNSASMQLSSTQHAKGHSMNHGVQASDGQHPPVDTSKTNTPVSSHGSYESPYLSSASAVSNSKATATPQSARDQSLHRAVDSSVTGGTSAPTQVASTKTPSRGSKSASDSGQTSSPPTVPPSSGSEGSSSVLSTDGPMPMGNEHVNLVQVVAAVFHEHFTFPSESEGWKVTLNRVDEKYSLVKGDNHIILVVPEFRGGVTWPSMSNQVAAGSGAKTTAPKPRRKAPAKKAAPASAATTSNATPVPTKPSPQPKASTTTIPVPIHEPLRPGQKPHPNWGSDIPTISQPPLQPGVKPPVKSSTPKASTPLQPATPVNVQKKPDFHLDLKDVSPETSMRKAGPLEKQTEAVFPKLFTESNDDTNGELDGIDEDDLFGDGEVFYQGNNDDQVSDPPASADLGDENSKSLSDSTLPSPAVPSPSAVPALSDSPGSTVSSSSPQATVDYTQQEREKQSFLDQAQPADRESNWITL</sequence>
<feature type="region of interest" description="Disordered" evidence="1">
    <location>
        <begin position="765"/>
        <end position="873"/>
    </location>
</feature>
<dbReference type="OrthoDB" id="3553315at2759"/>
<feature type="compositionally biased region" description="Polar residues" evidence="1">
    <location>
        <begin position="901"/>
        <end position="913"/>
    </location>
</feature>
<feature type="region of interest" description="Disordered" evidence="1">
    <location>
        <begin position="1107"/>
        <end position="1369"/>
    </location>
</feature>
<name>A0A8H7WCP5_9HELO</name>
<feature type="compositionally biased region" description="Low complexity" evidence="1">
    <location>
        <begin position="1128"/>
        <end position="1143"/>
    </location>
</feature>
<feature type="compositionally biased region" description="Low complexity" evidence="1">
    <location>
        <begin position="1308"/>
        <end position="1336"/>
    </location>
</feature>
<feature type="region of interest" description="Disordered" evidence="1">
    <location>
        <begin position="58"/>
        <end position="85"/>
    </location>
</feature>
<keyword evidence="3" id="KW-1185">Reference proteome</keyword>
<proteinExistence type="predicted"/>
<evidence type="ECO:0000256" key="1">
    <source>
        <dbReference type="SAM" id="MobiDB-lite"/>
    </source>
</evidence>
<feature type="compositionally biased region" description="Polar residues" evidence="1">
    <location>
        <begin position="295"/>
        <end position="370"/>
    </location>
</feature>
<protein>
    <submittedName>
        <fullName evidence="2">Uncharacterized protein</fullName>
    </submittedName>
</protein>
<feature type="compositionally biased region" description="Acidic residues" evidence="1">
    <location>
        <begin position="1256"/>
        <end position="1274"/>
    </location>
</feature>